<evidence type="ECO:0000313" key="1">
    <source>
        <dbReference type="EMBL" id="SVB41808.1"/>
    </source>
</evidence>
<dbReference type="EMBL" id="UINC01041061">
    <property type="protein sequence ID" value="SVB41808.1"/>
    <property type="molecule type" value="Genomic_DNA"/>
</dbReference>
<organism evidence="1">
    <name type="scientific">marine metagenome</name>
    <dbReference type="NCBI Taxonomy" id="408172"/>
    <lineage>
        <taxon>unclassified sequences</taxon>
        <taxon>metagenomes</taxon>
        <taxon>ecological metagenomes</taxon>
    </lineage>
</organism>
<gene>
    <name evidence="1" type="ORF">METZ01_LOCUS194662</name>
</gene>
<name>A0A382DTT0_9ZZZZ</name>
<accession>A0A382DTT0</accession>
<reference evidence="1" key="1">
    <citation type="submission" date="2018-05" db="EMBL/GenBank/DDBJ databases">
        <authorList>
            <person name="Lanie J.A."/>
            <person name="Ng W.-L."/>
            <person name="Kazmierczak K.M."/>
            <person name="Andrzejewski T.M."/>
            <person name="Davidsen T.M."/>
            <person name="Wayne K.J."/>
            <person name="Tettelin H."/>
            <person name="Glass J.I."/>
            <person name="Rusch D."/>
            <person name="Podicherti R."/>
            <person name="Tsui H.-C.T."/>
            <person name="Winkler M.E."/>
        </authorList>
    </citation>
    <scope>NUCLEOTIDE SEQUENCE</scope>
</reference>
<dbReference type="AlphaFoldDB" id="A0A382DTT0"/>
<protein>
    <submittedName>
        <fullName evidence="1">Uncharacterized protein</fullName>
    </submittedName>
</protein>
<sequence length="56" mass="6445">MLWKNIVKIAVIIVIVMKIAKKIMGKKKKPSFVLIADIPKKMILGKTKFFMTQKTI</sequence>
<proteinExistence type="predicted"/>